<feature type="region of interest" description="Disordered" evidence="6">
    <location>
        <begin position="1"/>
        <end position="74"/>
    </location>
</feature>
<protein>
    <submittedName>
        <fullName evidence="7">Cytoplasmic dynein 1 intermediate chain-related</fullName>
    </submittedName>
</protein>
<dbReference type="AlphaFoldDB" id="A0AAV7ZC01"/>
<feature type="compositionally biased region" description="Polar residues" evidence="6">
    <location>
        <begin position="55"/>
        <end position="71"/>
    </location>
</feature>
<dbReference type="GO" id="GO:0045503">
    <property type="term" value="F:dynein light chain binding"/>
    <property type="evidence" value="ECO:0007669"/>
    <property type="project" value="TreeGrafter"/>
</dbReference>
<dbReference type="PROSITE" id="PS50082">
    <property type="entry name" value="WD_REPEATS_2"/>
    <property type="match status" value="1"/>
</dbReference>
<feature type="region of interest" description="Disordered" evidence="6">
    <location>
        <begin position="115"/>
        <end position="136"/>
    </location>
</feature>
<evidence type="ECO:0000256" key="3">
    <source>
        <dbReference type="ARBA" id="ARBA00022574"/>
    </source>
</evidence>
<dbReference type="PANTHER" id="PTHR12442">
    <property type="entry name" value="DYNEIN INTERMEDIATE CHAIN"/>
    <property type="match status" value="1"/>
</dbReference>
<evidence type="ECO:0000313" key="8">
    <source>
        <dbReference type="Proteomes" id="UP001146793"/>
    </source>
</evidence>
<feature type="repeat" description="WD" evidence="5">
    <location>
        <begin position="458"/>
        <end position="505"/>
    </location>
</feature>
<dbReference type="InterPro" id="IPR050687">
    <property type="entry name" value="Dynein_IC"/>
</dbReference>
<evidence type="ECO:0000256" key="1">
    <source>
        <dbReference type="ARBA" id="ARBA00004496"/>
    </source>
</evidence>
<evidence type="ECO:0000256" key="2">
    <source>
        <dbReference type="ARBA" id="ARBA00022490"/>
    </source>
</evidence>
<comment type="subcellular location">
    <subcellularLocation>
        <location evidence="1">Cytoplasm</location>
    </subcellularLocation>
</comment>
<dbReference type="Gene3D" id="2.130.10.10">
    <property type="entry name" value="YVTN repeat-like/Quinoprotein amine dehydrogenase"/>
    <property type="match status" value="2"/>
</dbReference>
<dbReference type="EMBL" id="JANTQA010000032">
    <property type="protein sequence ID" value="KAJ3438619.1"/>
    <property type="molecule type" value="Genomic_DNA"/>
</dbReference>
<accession>A0AAV7ZC01</accession>
<evidence type="ECO:0000256" key="4">
    <source>
        <dbReference type="ARBA" id="ARBA00022737"/>
    </source>
</evidence>
<evidence type="ECO:0000256" key="5">
    <source>
        <dbReference type="PROSITE-ProRule" id="PRU00221"/>
    </source>
</evidence>
<dbReference type="InterPro" id="IPR001680">
    <property type="entry name" value="WD40_rpt"/>
</dbReference>
<dbReference type="GO" id="GO:0005868">
    <property type="term" value="C:cytoplasmic dynein complex"/>
    <property type="evidence" value="ECO:0007669"/>
    <property type="project" value="TreeGrafter"/>
</dbReference>
<proteinExistence type="predicted"/>
<dbReference type="SUPFAM" id="SSF50978">
    <property type="entry name" value="WD40 repeat-like"/>
    <property type="match status" value="1"/>
</dbReference>
<keyword evidence="3 5" id="KW-0853">WD repeat</keyword>
<name>A0AAV7ZC01_9EUKA</name>
<dbReference type="Pfam" id="PF00400">
    <property type="entry name" value="WD40"/>
    <property type="match status" value="1"/>
</dbReference>
<evidence type="ECO:0000256" key="6">
    <source>
        <dbReference type="SAM" id="MobiDB-lite"/>
    </source>
</evidence>
<dbReference type="Proteomes" id="UP001146793">
    <property type="component" value="Unassembled WGS sequence"/>
</dbReference>
<dbReference type="SMART" id="SM00320">
    <property type="entry name" value="WD40"/>
    <property type="match status" value="5"/>
</dbReference>
<dbReference type="InterPro" id="IPR015943">
    <property type="entry name" value="WD40/YVTN_repeat-like_dom_sf"/>
</dbReference>
<evidence type="ECO:0000313" key="7">
    <source>
        <dbReference type="EMBL" id="KAJ3438619.1"/>
    </source>
</evidence>
<gene>
    <name evidence="7" type="ORF">M0812_14629</name>
</gene>
<feature type="compositionally biased region" description="Basic residues" evidence="6">
    <location>
        <begin position="31"/>
        <end position="42"/>
    </location>
</feature>
<keyword evidence="4" id="KW-0677">Repeat</keyword>
<sequence length="616" mass="71377">MSISEERKRRLEEIKRKKELLEKKRRETNNRKRNPRANRRRTKESLNSLYEEYVQDNTSNTKNETQNFSSNKGKESIGGFEETIFSYSPLLTIQQSIESYDIQPNIIEKINQETQTKNEEPNDLEEQFTSQQSFSGQTYEHNKDQTQKEIETGTETLTQLEVQPEIVKLTQNEIDFQNYLQLSPLQDLKKELVEPEKLSKKDKNQILNSSVFNKFFDYGSRIVERVLNEPFEVPNHVSESIHDEDETTKPLLSKKISFYDEKWSKNRSITDLNWSLKHPELMLASYSETYDKNPDEPEGVILLWSLTLPTRPEFVFTCQSQITTAIFSTFQPSIVIGGTNSGKILVWDSRKKETPVMRSSQKHTHPIYGLSIVGSENEHSLVSISNDGRVCIWSLDNLNTPIEILDLGQKIQKQTNLISPTTMFFPENEITSFFVGCENGSIFSVLPHAKKDKLRSEYKGHTGPITGIDFHRAKGEINFSDLYLTSSVDWSINLWSKSTTSPLLTFEESNEYIYDVKWSPIHPSLFVSVNGRGELFVWDFNRDNEEPLIKIKASESAINKCRWSQDGKKIIIGDSEAMVEVFELSEDIAVPKKDDWTRMQEKRINLRPINQKEDQY</sequence>
<dbReference type="GO" id="GO:0010970">
    <property type="term" value="P:transport along microtubule"/>
    <property type="evidence" value="ECO:0007669"/>
    <property type="project" value="TreeGrafter"/>
</dbReference>
<dbReference type="PANTHER" id="PTHR12442:SF22">
    <property type="entry name" value="CYTOPLASMIC DYNEIN 1 INTERMEDIATE CHAIN-RELATED"/>
    <property type="match status" value="1"/>
</dbReference>
<comment type="caution">
    <text evidence="7">The sequence shown here is derived from an EMBL/GenBank/DDBJ whole genome shotgun (WGS) entry which is preliminary data.</text>
</comment>
<dbReference type="GO" id="GO:0005737">
    <property type="term" value="C:cytoplasm"/>
    <property type="evidence" value="ECO:0007669"/>
    <property type="project" value="UniProtKB-SubCell"/>
</dbReference>
<dbReference type="GO" id="GO:0045504">
    <property type="term" value="F:dynein heavy chain binding"/>
    <property type="evidence" value="ECO:0007669"/>
    <property type="project" value="TreeGrafter"/>
</dbReference>
<organism evidence="7 8">
    <name type="scientific">Anaeramoeba flamelloides</name>
    <dbReference type="NCBI Taxonomy" id="1746091"/>
    <lineage>
        <taxon>Eukaryota</taxon>
        <taxon>Metamonada</taxon>
        <taxon>Anaeramoebidae</taxon>
        <taxon>Anaeramoeba</taxon>
    </lineage>
</organism>
<dbReference type="InterPro" id="IPR036322">
    <property type="entry name" value="WD40_repeat_dom_sf"/>
</dbReference>
<reference evidence="7" key="1">
    <citation type="submission" date="2022-08" db="EMBL/GenBank/DDBJ databases">
        <title>Novel sulphate-reducing endosymbionts in the free-living metamonad Anaeramoeba.</title>
        <authorList>
            <person name="Jerlstrom-Hultqvist J."/>
            <person name="Cepicka I."/>
            <person name="Gallot-Lavallee L."/>
            <person name="Salas-Leiva D."/>
            <person name="Curtis B.A."/>
            <person name="Zahonova K."/>
            <person name="Pipaliya S."/>
            <person name="Dacks J."/>
            <person name="Roger A.J."/>
        </authorList>
    </citation>
    <scope>NUCLEOTIDE SEQUENCE</scope>
    <source>
        <strain evidence="7">Busselton2</strain>
    </source>
</reference>
<keyword evidence="2" id="KW-0963">Cytoplasm</keyword>
<feature type="compositionally biased region" description="Basic and acidic residues" evidence="6">
    <location>
        <begin position="1"/>
        <end position="30"/>
    </location>
</feature>
<feature type="compositionally biased region" description="Low complexity" evidence="6">
    <location>
        <begin position="127"/>
        <end position="136"/>
    </location>
</feature>